<dbReference type="Proteomes" id="UP000324632">
    <property type="component" value="Chromosome 9"/>
</dbReference>
<dbReference type="AlphaFoldDB" id="A0A5A9P490"/>
<keyword evidence="2" id="KW-1185">Reference proteome</keyword>
<accession>A0A5A9P490</accession>
<reference evidence="1 2" key="1">
    <citation type="journal article" date="2019" name="Mol. Ecol. Resour.">
        <title>Chromosome-level genome assembly of Triplophysa tibetana, a fish adapted to the harsh high-altitude environment of the Tibetan Plateau.</title>
        <authorList>
            <person name="Yang X."/>
            <person name="Liu H."/>
            <person name="Ma Z."/>
            <person name="Zou Y."/>
            <person name="Zou M."/>
            <person name="Mao Y."/>
            <person name="Li X."/>
            <person name="Wang H."/>
            <person name="Chen T."/>
            <person name="Wang W."/>
            <person name="Yang R."/>
        </authorList>
    </citation>
    <scope>NUCLEOTIDE SEQUENCE [LARGE SCALE GENOMIC DNA]</scope>
    <source>
        <strain evidence="1">TTIB1903HZAU</strain>
        <tissue evidence="1">Muscle</tissue>
    </source>
</reference>
<organism evidence="1 2">
    <name type="scientific">Triplophysa tibetana</name>
    <dbReference type="NCBI Taxonomy" id="1572043"/>
    <lineage>
        <taxon>Eukaryota</taxon>
        <taxon>Metazoa</taxon>
        <taxon>Chordata</taxon>
        <taxon>Craniata</taxon>
        <taxon>Vertebrata</taxon>
        <taxon>Euteleostomi</taxon>
        <taxon>Actinopterygii</taxon>
        <taxon>Neopterygii</taxon>
        <taxon>Teleostei</taxon>
        <taxon>Ostariophysi</taxon>
        <taxon>Cypriniformes</taxon>
        <taxon>Nemacheilidae</taxon>
        <taxon>Triplophysa</taxon>
    </lineage>
</organism>
<evidence type="ECO:0000313" key="1">
    <source>
        <dbReference type="EMBL" id="KAA0717294.1"/>
    </source>
</evidence>
<comment type="caution">
    <text evidence="1">The sequence shown here is derived from an EMBL/GenBank/DDBJ whole genome shotgun (WGS) entry which is preliminary data.</text>
</comment>
<evidence type="ECO:0000313" key="2">
    <source>
        <dbReference type="Proteomes" id="UP000324632"/>
    </source>
</evidence>
<proteinExistence type="predicted"/>
<name>A0A5A9P490_9TELE</name>
<sequence length="116" mass="14081">MKVKPFWSQICEHINHTFNSKIPCNFVNVYLSNVDVNNWRNKDKSLLWILLAAGKKTITRKWLKPDLPTIDEWINIIQDIYKTEKLSFTIRSQRDMFYTIWTKWTEYVKHVRSDFV</sequence>
<dbReference type="EMBL" id="SOYY01000009">
    <property type="protein sequence ID" value="KAA0717294.1"/>
    <property type="molecule type" value="Genomic_DNA"/>
</dbReference>
<gene>
    <name evidence="1" type="ORF">E1301_Tti012252</name>
</gene>
<protein>
    <submittedName>
        <fullName evidence="1">Uncharacterized protein</fullName>
    </submittedName>
</protein>